<dbReference type="Pfam" id="PF00296">
    <property type="entry name" value="Bac_luciferase"/>
    <property type="match status" value="1"/>
</dbReference>
<dbReference type="CDD" id="cd00347">
    <property type="entry name" value="Flavin_utilizing_monoxygenases"/>
    <property type="match status" value="2"/>
</dbReference>
<dbReference type="AlphaFoldDB" id="A0A2H1L4B3"/>
<name>A0A2H1L4B3_9MICO</name>
<evidence type="ECO:0000256" key="1">
    <source>
        <dbReference type="ARBA" id="ARBA00007789"/>
    </source>
</evidence>
<dbReference type="GO" id="GO:0016705">
    <property type="term" value="F:oxidoreductase activity, acting on paired donors, with incorporation or reduction of molecular oxygen"/>
    <property type="evidence" value="ECO:0007669"/>
    <property type="project" value="InterPro"/>
</dbReference>
<dbReference type="Proteomes" id="UP000234462">
    <property type="component" value="Unassembled WGS sequence"/>
</dbReference>
<dbReference type="PANTHER" id="PTHR30137">
    <property type="entry name" value="LUCIFERASE-LIKE MONOOXYGENASE"/>
    <property type="match status" value="1"/>
</dbReference>
<dbReference type="GO" id="GO:0005829">
    <property type="term" value="C:cytosol"/>
    <property type="evidence" value="ECO:0007669"/>
    <property type="project" value="TreeGrafter"/>
</dbReference>
<keyword evidence="4" id="KW-1185">Reference proteome</keyword>
<protein>
    <submittedName>
        <fullName evidence="3">Luciferase family oxidoreductase, group 1</fullName>
    </submittedName>
</protein>
<dbReference type="EMBL" id="FXZM01000005">
    <property type="protein sequence ID" value="SMY11732.1"/>
    <property type="molecule type" value="Genomic_DNA"/>
</dbReference>
<dbReference type="SUPFAM" id="SSF51679">
    <property type="entry name" value="Bacterial luciferase-like"/>
    <property type="match status" value="1"/>
</dbReference>
<evidence type="ECO:0000259" key="2">
    <source>
        <dbReference type="Pfam" id="PF00296"/>
    </source>
</evidence>
<evidence type="ECO:0000313" key="4">
    <source>
        <dbReference type="Proteomes" id="UP000234462"/>
    </source>
</evidence>
<feature type="domain" description="Luciferase-like" evidence="2">
    <location>
        <begin position="41"/>
        <end position="355"/>
    </location>
</feature>
<gene>
    <name evidence="3" type="ORF">BJEO58_01319</name>
</gene>
<dbReference type="InterPro" id="IPR050766">
    <property type="entry name" value="Bact_Lucif_Oxidored"/>
</dbReference>
<reference evidence="4" key="1">
    <citation type="submission" date="2017-03" db="EMBL/GenBank/DDBJ databases">
        <authorList>
            <person name="Monnet C."/>
        </authorList>
    </citation>
    <scope>NUCLEOTIDE SEQUENCE [LARGE SCALE GENOMIC DNA]</scope>
    <source>
        <strain evidence="4">SJ5-8</strain>
    </source>
</reference>
<sequence length="393" mass="41901">MPTALADGFQRAIRGLRVGMNPTCLGVATGMTTSPALSLLDLISVRQGQTTGQALAASKELVESADRLGFTRYWVAEHHNMPAVASTSPATELMHLGQGTSRIRLGSGGVMLPNHAPLAVAEQFALLTAVYGDRIDLGLGRAPGTDPYTSAAMRGHLGEGQLVDREGNRIDPVEQFPQHIVDIQALLSPAGAAFPVHGGRQHVMHASPRVDEAAQVWLLGSSGYSAQLAAALGLPYVFANHFAGRGTSAAMDLYRESFTPTEHGEEPRTFVTVNAAVGATTQEAWDLVQPFVYQMGQLRIGPELQAQRLVGDDVESVMTEGHRRIGESMWDSWAVGTAAEVADRLRGIAQEFGVDEIMIQPIAGAGPDDPIDRVPARVRTVEALAAEFGLERS</sequence>
<dbReference type="PANTHER" id="PTHR30137:SF6">
    <property type="entry name" value="LUCIFERASE-LIKE MONOOXYGENASE"/>
    <property type="match status" value="1"/>
</dbReference>
<proteinExistence type="predicted"/>
<accession>A0A2H1L4B3</accession>
<dbReference type="NCBIfam" id="TIGR03558">
    <property type="entry name" value="oxido_grp_1"/>
    <property type="match status" value="1"/>
</dbReference>
<evidence type="ECO:0000313" key="3">
    <source>
        <dbReference type="EMBL" id="SMY11732.1"/>
    </source>
</evidence>
<dbReference type="InterPro" id="IPR011251">
    <property type="entry name" value="Luciferase-like_dom"/>
</dbReference>
<comment type="similarity">
    <text evidence="1">To bacterial alkanal monooxygenase alpha and beta chains.</text>
</comment>
<dbReference type="Gene3D" id="3.20.20.30">
    <property type="entry name" value="Luciferase-like domain"/>
    <property type="match status" value="1"/>
</dbReference>
<dbReference type="InterPro" id="IPR036661">
    <property type="entry name" value="Luciferase-like_sf"/>
</dbReference>
<organism evidence="3 4">
    <name type="scientific">Brevibacterium jeotgali</name>
    <dbReference type="NCBI Taxonomy" id="1262550"/>
    <lineage>
        <taxon>Bacteria</taxon>
        <taxon>Bacillati</taxon>
        <taxon>Actinomycetota</taxon>
        <taxon>Actinomycetes</taxon>
        <taxon>Micrococcales</taxon>
        <taxon>Brevibacteriaceae</taxon>
        <taxon>Brevibacterium</taxon>
    </lineage>
</organism>
<dbReference type="InterPro" id="IPR019949">
    <property type="entry name" value="CmoO-like"/>
</dbReference>